<gene>
    <name evidence="2" type="ORF">BOX15_Mlig015211g1</name>
    <name evidence="1" type="ORF">BOX15_Mlig015211g3</name>
</gene>
<dbReference type="AlphaFoldDB" id="A0A267EJH9"/>
<dbReference type="Gene3D" id="3.40.50.1460">
    <property type="match status" value="1"/>
</dbReference>
<dbReference type="EMBL" id="NIVC01002007">
    <property type="protein sequence ID" value="PAA61670.1"/>
    <property type="molecule type" value="Genomic_DNA"/>
</dbReference>
<keyword evidence="3" id="KW-1185">Reference proteome</keyword>
<proteinExistence type="predicted"/>
<sequence length="218" mass="24517">MAGSVEPYDTHTGQRICLVIRDWQLASLNGIPSIFESLGFRTKYQDLPNGLADDWLSTELMKYANETGSCFVLYFAGCCLCNYQLTINGAPFDFHSVIEPFMTSTQWKGKPKIFFFQVSRTKPLLPTDAGPIGPGYSETFPASWTDFAVIRAGEHLTEAVRSALQDKAVARQDFRFDVVQRIHENYSQQLEHGVSPDFFASTGALLKPLYLMSTSIYR</sequence>
<evidence type="ECO:0000313" key="1">
    <source>
        <dbReference type="EMBL" id="PAA55237.1"/>
    </source>
</evidence>
<protein>
    <recommendedName>
        <fullName evidence="4">Caspase family p20 domain-containing protein</fullName>
    </recommendedName>
</protein>
<comment type="caution">
    <text evidence="2">The sequence shown here is derived from an EMBL/GenBank/DDBJ whole genome shotgun (WGS) entry which is preliminary data.</text>
</comment>
<name>A0A267EJH9_9PLAT</name>
<organism evidence="2 3">
    <name type="scientific">Macrostomum lignano</name>
    <dbReference type="NCBI Taxonomy" id="282301"/>
    <lineage>
        <taxon>Eukaryota</taxon>
        <taxon>Metazoa</taxon>
        <taxon>Spiralia</taxon>
        <taxon>Lophotrochozoa</taxon>
        <taxon>Platyhelminthes</taxon>
        <taxon>Rhabditophora</taxon>
        <taxon>Macrostomorpha</taxon>
        <taxon>Macrostomida</taxon>
        <taxon>Macrostomidae</taxon>
        <taxon>Macrostomum</taxon>
    </lineage>
</organism>
<evidence type="ECO:0000313" key="2">
    <source>
        <dbReference type="EMBL" id="PAA61670.1"/>
    </source>
</evidence>
<evidence type="ECO:0000313" key="3">
    <source>
        <dbReference type="Proteomes" id="UP000215902"/>
    </source>
</evidence>
<dbReference type="InterPro" id="IPR029030">
    <property type="entry name" value="Caspase-like_dom_sf"/>
</dbReference>
<dbReference type="SUPFAM" id="SSF52129">
    <property type="entry name" value="Caspase-like"/>
    <property type="match status" value="1"/>
</dbReference>
<reference evidence="2 3" key="1">
    <citation type="submission" date="2017-06" db="EMBL/GenBank/DDBJ databases">
        <title>A platform for efficient transgenesis in Macrostomum lignano, a flatworm model organism for stem cell research.</title>
        <authorList>
            <person name="Berezikov E."/>
        </authorList>
    </citation>
    <scope>NUCLEOTIDE SEQUENCE [LARGE SCALE GENOMIC DNA]</scope>
    <source>
        <strain evidence="2">DV1</strain>
        <tissue evidence="2">Whole organism</tissue>
    </source>
</reference>
<dbReference type="Proteomes" id="UP000215902">
    <property type="component" value="Unassembled WGS sequence"/>
</dbReference>
<evidence type="ECO:0008006" key="4">
    <source>
        <dbReference type="Google" id="ProtNLM"/>
    </source>
</evidence>
<dbReference type="EMBL" id="NIVC01002782">
    <property type="protein sequence ID" value="PAA55237.1"/>
    <property type="molecule type" value="Genomic_DNA"/>
</dbReference>
<accession>A0A267EJH9</accession>